<dbReference type="EMBL" id="UGJF01000001">
    <property type="protein sequence ID" value="STQ88545.1"/>
    <property type="molecule type" value="Genomic_DNA"/>
</dbReference>
<evidence type="ECO:0000313" key="1">
    <source>
        <dbReference type="EMBL" id="STQ88545.1"/>
    </source>
</evidence>
<name>A0A377Q0Y5_9HELI</name>
<proteinExistence type="predicted"/>
<sequence length="43" mass="4848">MSNKKPKVAILLAGNDAVDFAIANVIIGFKRYNEDLITYFYLP</sequence>
<dbReference type="RefSeq" id="WP_280523584.1">
    <property type="nucleotide sequence ID" value="NZ_UGJF01000001.1"/>
</dbReference>
<gene>
    <name evidence="1" type="ORF">NCTC13156_01388</name>
</gene>
<dbReference type="AlphaFoldDB" id="A0A377Q0Y5"/>
<dbReference type="Proteomes" id="UP000255269">
    <property type="component" value="Unassembled WGS sequence"/>
</dbReference>
<protein>
    <submittedName>
        <fullName evidence="1">Uncharacterized protein</fullName>
    </submittedName>
</protein>
<evidence type="ECO:0000313" key="2">
    <source>
        <dbReference type="Proteomes" id="UP000255269"/>
    </source>
</evidence>
<reference evidence="1 2" key="1">
    <citation type="submission" date="2018-06" db="EMBL/GenBank/DDBJ databases">
        <authorList>
            <consortium name="Pathogen Informatics"/>
            <person name="Doyle S."/>
        </authorList>
    </citation>
    <scope>NUCLEOTIDE SEQUENCE [LARGE SCALE GENOMIC DNA]</scope>
    <source>
        <strain evidence="1 2">NCTC13156</strain>
    </source>
</reference>
<organism evidence="1 2">
    <name type="scientific">Helicobacter pullorum</name>
    <dbReference type="NCBI Taxonomy" id="35818"/>
    <lineage>
        <taxon>Bacteria</taxon>
        <taxon>Pseudomonadati</taxon>
        <taxon>Campylobacterota</taxon>
        <taxon>Epsilonproteobacteria</taxon>
        <taxon>Campylobacterales</taxon>
        <taxon>Helicobacteraceae</taxon>
        <taxon>Helicobacter</taxon>
    </lineage>
</organism>
<accession>A0A377Q0Y5</accession>